<accession>A0A8T4IK82</accession>
<dbReference type="PANTHER" id="PTHR35008:SF9">
    <property type="entry name" value="CYTOCHROME C DOMAIN-CONTAINING PROTEIN"/>
    <property type="match status" value="1"/>
</dbReference>
<dbReference type="EMBL" id="JAGRQC010000002">
    <property type="protein sequence ID" value="MBR0552596.1"/>
    <property type="molecule type" value="Genomic_DNA"/>
</dbReference>
<proteinExistence type="predicted"/>
<feature type="region of interest" description="Disordered" evidence="5">
    <location>
        <begin position="257"/>
        <end position="282"/>
    </location>
</feature>
<keyword evidence="1 4" id="KW-0349">Heme</keyword>
<evidence type="ECO:0000313" key="7">
    <source>
        <dbReference type="EMBL" id="MBR0552596.1"/>
    </source>
</evidence>
<keyword evidence="2 4" id="KW-0479">Metal-binding</keyword>
<dbReference type="GO" id="GO:0020037">
    <property type="term" value="F:heme binding"/>
    <property type="evidence" value="ECO:0007669"/>
    <property type="project" value="InterPro"/>
</dbReference>
<dbReference type="GO" id="GO:0046872">
    <property type="term" value="F:metal ion binding"/>
    <property type="evidence" value="ECO:0007669"/>
    <property type="project" value="UniProtKB-KW"/>
</dbReference>
<dbReference type="InterPro" id="IPR036909">
    <property type="entry name" value="Cyt_c-like_dom_sf"/>
</dbReference>
<evidence type="ECO:0000256" key="1">
    <source>
        <dbReference type="ARBA" id="ARBA00022617"/>
    </source>
</evidence>
<dbReference type="InterPro" id="IPR051459">
    <property type="entry name" value="Cytochrome_c-type_DH"/>
</dbReference>
<name>A0A8T4IK82_9SPHN</name>
<dbReference type="Pfam" id="PF00034">
    <property type="entry name" value="Cytochrom_C"/>
    <property type="match status" value="1"/>
</dbReference>
<keyword evidence="8" id="KW-1185">Reference proteome</keyword>
<feature type="domain" description="Cytochrome c" evidence="6">
    <location>
        <begin position="172"/>
        <end position="258"/>
    </location>
</feature>
<comment type="caution">
    <text evidence="7">The sequence shown here is derived from an EMBL/GenBank/DDBJ whole genome shotgun (WGS) entry which is preliminary data.</text>
</comment>
<dbReference type="PROSITE" id="PS51007">
    <property type="entry name" value="CYTC"/>
    <property type="match status" value="2"/>
</dbReference>
<evidence type="ECO:0000313" key="8">
    <source>
        <dbReference type="Proteomes" id="UP000676996"/>
    </source>
</evidence>
<dbReference type="InterPro" id="IPR009056">
    <property type="entry name" value="Cyt_c-like_dom"/>
</dbReference>
<dbReference type="AlphaFoldDB" id="A0A8T4IK82"/>
<gene>
    <name evidence="7" type="ORF">J7S20_08775</name>
</gene>
<feature type="region of interest" description="Disordered" evidence="5">
    <location>
        <begin position="1"/>
        <end position="41"/>
    </location>
</feature>
<evidence type="ECO:0000256" key="3">
    <source>
        <dbReference type="ARBA" id="ARBA00023004"/>
    </source>
</evidence>
<reference evidence="7" key="1">
    <citation type="submission" date="2021-04" db="EMBL/GenBank/DDBJ databases">
        <title>Ouciella asimina sp. nov., isolated from the surface seawater in the hydrothermal field of Okinawa Trough.</title>
        <authorList>
            <person name="Shuang W."/>
        </authorList>
    </citation>
    <scope>NUCLEOTIDE SEQUENCE</scope>
    <source>
        <strain evidence="7">LXI357</strain>
    </source>
</reference>
<protein>
    <submittedName>
        <fullName evidence="7">C-type cytochrome</fullName>
    </submittedName>
</protein>
<organism evidence="7 8">
    <name type="scientific">Stakelama marina</name>
    <dbReference type="NCBI Taxonomy" id="2826939"/>
    <lineage>
        <taxon>Bacteria</taxon>
        <taxon>Pseudomonadati</taxon>
        <taxon>Pseudomonadota</taxon>
        <taxon>Alphaproteobacteria</taxon>
        <taxon>Sphingomonadales</taxon>
        <taxon>Sphingomonadaceae</taxon>
        <taxon>Stakelama</taxon>
    </lineage>
</organism>
<evidence type="ECO:0000259" key="6">
    <source>
        <dbReference type="PROSITE" id="PS51007"/>
    </source>
</evidence>
<dbReference type="Proteomes" id="UP000676996">
    <property type="component" value="Unassembled WGS sequence"/>
</dbReference>
<dbReference type="Gene3D" id="1.10.760.10">
    <property type="entry name" value="Cytochrome c-like domain"/>
    <property type="match status" value="2"/>
</dbReference>
<evidence type="ECO:0000256" key="2">
    <source>
        <dbReference type="ARBA" id="ARBA00022723"/>
    </source>
</evidence>
<sequence>MAAFETGLLGDGGDDTNRRETAAKQSDAAFQPPALGAIPDDENGAAIRRGMAIFLNTKTNAGDFVGNDLACVNCHLDAGRKPGSAPMWAAWVVYPKYRSKNGKINTMEDRLKGCFTYSMNGQGSPSGGPPPVGSDVYRDLEIYFRWLATGAPTGEKMKGAGYPKLKKTDIGYDPARGAKVFEQNCASCHGADGQGQRDINGRIVFPPLWGSGSYNWGAGMARVNTAAAFIKENMPLGQENRLTDQQAWDVAAFIDSHERPRDPRQTGSVEATAKAHHGGESYYGKTLNGRLLGTGTSGS</sequence>
<dbReference type="GO" id="GO:0009055">
    <property type="term" value="F:electron transfer activity"/>
    <property type="evidence" value="ECO:0007669"/>
    <property type="project" value="InterPro"/>
</dbReference>
<feature type="domain" description="Cytochrome c" evidence="6">
    <location>
        <begin position="45"/>
        <end position="151"/>
    </location>
</feature>
<evidence type="ECO:0000256" key="5">
    <source>
        <dbReference type="SAM" id="MobiDB-lite"/>
    </source>
</evidence>
<evidence type="ECO:0000256" key="4">
    <source>
        <dbReference type="PROSITE-ProRule" id="PRU00433"/>
    </source>
</evidence>
<keyword evidence="3 4" id="KW-0408">Iron</keyword>
<dbReference type="PANTHER" id="PTHR35008">
    <property type="entry name" value="BLL4482 PROTEIN-RELATED"/>
    <property type="match status" value="1"/>
</dbReference>
<dbReference type="SUPFAM" id="SSF46626">
    <property type="entry name" value="Cytochrome c"/>
    <property type="match status" value="2"/>
</dbReference>